<dbReference type="InParanoid" id="A0A0C3B1A6"/>
<gene>
    <name evidence="3" type="ORF">PILCRDRAFT_9887</name>
</gene>
<proteinExistence type="predicted"/>
<evidence type="ECO:0000313" key="3">
    <source>
        <dbReference type="EMBL" id="KIM79998.1"/>
    </source>
</evidence>
<accession>A0A0C3B1A6</accession>
<dbReference type="AlphaFoldDB" id="A0A0C3B1A6"/>
<sequence length="416" mass="46554">MKREAAQKAAQKVVRKAAKEATKRLDEFVTEVEDVDTAETTQPPKPPPLLHVKASDMVFENAQLLLRDQLVSREFADAIKCGDSGWIVLVLKIWACSFRGHGHTKYAHEMLHIIHNLTHVWMKGLRNIILQNCLLNLTGKKNTFVEIDLVQEHLNYWIKKIYKADGDAHSWEWLAMVSPCVNVLHNLAGRMNDDLASRQGKKHSSPNMKKDIDILMASLAKLEVYVEKEGCTLDPDEMPVPDTISVGLADLVHSSALADFNTQFYRNREHRHLVPISSLLNHLETADPISPSSPMQPPQITDAHSVPSHNPSHVMHVQLSVSSIPIEAVVHHVDLPDPANSSDSDEDDFADLDTVTRDDFKPTSFGLVTEADVAMDMDSVVHYLEDDENPWEDIFGEHGSESGASTDRDEADYESS</sequence>
<dbReference type="Pfam" id="PF20231">
    <property type="entry name" value="DUF6589"/>
    <property type="match status" value="1"/>
</dbReference>
<dbReference type="EMBL" id="KN833006">
    <property type="protein sequence ID" value="KIM79998.1"/>
    <property type="molecule type" value="Genomic_DNA"/>
</dbReference>
<evidence type="ECO:0000256" key="1">
    <source>
        <dbReference type="SAM" id="MobiDB-lite"/>
    </source>
</evidence>
<dbReference type="STRING" id="765440.A0A0C3B1A6"/>
<reference evidence="4" key="2">
    <citation type="submission" date="2015-01" db="EMBL/GenBank/DDBJ databases">
        <title>Evolutionary Origins and Diversification of the Mycorrhizal Mutualists.</title>
        <authorList>
            <consortium name="DOE Joint Genome Institute"/>
            <consortium name="Mycorrhizal Genomics Consortium"/>
            <person name="Kohler A."/>
            <person name="Kuo A."/>
            <person name="Nagy L.G."/>
            <person name="Floudas D."/>
            <person name="Copeland A."/>
            <person name="Barry K.W."/>
            <person name="Cichocki N."/>
            <person name="Veneault-Fourrey C."/>
            <person name="LaButti K."/>
            <person name="Lindquist E.A."/>
            <person name="Lipzen A."/>
            <person name="Lundell T."/>
            <person name="Morin E."/>
            <person name="Murat C."/>
            <person name="Riley R."/>
            <person name="Ohm R."/>
            <person name="Sun H."/>
            <person name="Tunlid A."/>
            <person name="Henrissat B."/>
            <person name="Grigoriev I.V."/>
            <person name="Hibbett D.S."/>
            <person name="Martin F."/>
        </authorList>
    </citation>
    <scope>NUCLEOTIDE SEQUENCE [LARGE SCALE GENOMIC DNA]</scope>
    <source>
        <strain evidence="4">F 1598</strain>
    </source>
</reference>
<keyword evidence="4" id="KW-1185">Reference proteome</keyword>
<organism evidence="3 4">
    <name type="scientific">Piloderma croceum (strain F 1598)</name>
    <dbReference type="NCBI Taxonomy" id="765440"/>
    <lineage>
        <taxon>Eukaryota</taxon>
        <taxon>Fungi</taxon>
        <taxon>Dikarya</taxon>
        <taxon>Basidiomycota</taxon>
        <taxon>Agaricomycotina</taxon>
        <taxon>Agaricomycetes</taxon>
        <taxon>Agaricomycetidae</taxon>
        <taxon>Atheliales</taxon>
        <taxon>Atheliaceae</taxon>
        <taxon>Piloderma</taxon>
    </lineage>
</organism>
<dbReference type="OrthoDB" id="2496395at2759"/>
<dbReference type="Proteomes" id="UP000054166">
    <property type="component" value="Unassembled WGS sequence"/>
</dbReference>
<evidence type="ECO:0000259" key="2">
    <source>
        <dbReference type="Pfam" id="PF20231"/>
    </source>
</evidence>
<reference evidence="3 4" key="1">
    <citation type="submission" date="2014-04" db="EMBL/GenBank/DDBJ databases">
        <authorList>
            <consortium name="DOE Joint Genome Institute"/>
            <person name="Kuo A."/>
            <person name="Tarkka M."/>
            <person name="Buscot F."/>
            <person name="Kohler A."/>
            <person name="Nagy L.G."/>
            <person name="Floudas D."/>
            <person name="Copeland A."/>
            <person name="Barry K.W."/>
            <person name="Cichocki N."/>
            <person name="Veneault-Fourrey C."/>
            <person name="LaButti K."/>
            <person name="Lindquist E.A."/>
            <person name="Lipzen A."/>
            <person name="Lundell T."/>
            <person name="Morin E."/>
            <person name="Murat C."/>
            <person name="Sun H."/>
            <person name="Tunlid A."/>
            <person name="Henrissat B."/>
            <person name="Grigoriev I.V."/>
            <person name="Hibbett D.S."/>
            <person name="Martin F."/>
            <person name="Nordberg H.P."/>
            <person name="Cantor M.N."/>
            <person name="Hua S.X."/>
        </authorList>
    </citation>
    <scope>NUCLEOTIDE SEQUENCE [LARGE SCALE GENOMIC DNA]</scope>
    <source>
        <strain evidence="3 4">F 1598</strain>
    </source>
</reference>
<dbReference type="InterPro" id="IPR046496">
    <property type="entry name" value="DUF6589"/>
</dbReference>
<feature type="domain" description="DUF6589" evidence="2">
    <location>
        <begin position="8"/>
        <end position="203"/>
    </location>
</feature>
<evidence type="ECO:0000313" key="4">
    <source>
        <dbReference type="Proteomes" id="UP000054166"/>
    </source>
</evidence>
<protein>
    <recommendedName>
        <fullName evidence="2">DUF6589 domain-containing protein</fullName>
    </recommendedName>
</protein>
<feature type="region of interest" description="Disordered" evidence="1">
    <location>
        <begin position="388"/>
        <end position="416"/>
    </location>
</feature>
<dbReference type="HOGENOM" id="CLU_067867_0_0_1"/>
<name>A0A0C3B1A6_PILCF</name>
<feature type="region of interest" description="Disordered" evidence="1">
    <location>
        <begin position="285"/>
        <end position="311"/>
    </location>
</feature>